<evidence type="ECO:0000256" key="7">
    <source>
        <dbReference type="ARBA" id="ARBA00022512"/>
    </source>
</evidence>
<keyword evidence="13" id="KW-0325">Glycoprotein</keyword>
<comment type="similarity">
    <text evidence="4">Belongs to the OB-RGRP/VPS55 family.</text>
</comment>
<keyword evidence="12 16" id="KW-0472">Membrane</keyword>
<keyword evidence="9 16" id="KW-0812">Transmembrane</keyword>
<dbReference type="InterPro" id="IPR013320">
    <property type="entry name" value="ConA-like_dom_sf"/>
</dbReference>
<evidence type="ECO:0000256" key="5">
    <source>
        <dbReference type="ARBA" id="ARBA00009902"/>
    </source>
</evidence>
<dbReference type="FunFam" id="2.60.120.560:FF:000002">
    <property type="entry name" value="Beta-fructofuranosidase, insoluble isoenzyme CWINV1"/>
    <property type="match status" value="1"/>
</dbReference>
<sequence>MPSSLFSCNWFESFTNLMLLVFAFIPFCWMMMMMSLIIDVCLDSACALYNNWWPMLAALMYVLVPMPCLFFGGGSTQFLTSRDGGGWFNAAKFLTGASAMGSIAIPAILRHAGLIETGAMFIEFTSFFILVCTVMCFHRATLDEDWNGVEATQRVFLYPQSPKVSSIVSKGYRTGYHFQPPKNWINGPMYYNGIYHEFYQYNPNGSVWGNIVWGHSVSTDLINWIRLEPAIEGNTPSDINGCWTGSATILTGDQPVIIYTGADTEKRQVQNIVLPKNRSDPYLREWTKPKNNPLIEPVGPGLNSNQFRDPTTGWIGPDGLWRIAVGAELNGYSAALLYKSKDFMQWTRVDHPLYSSNASNMWECPDFFAVLPGKNNGLDLSAAIPNGAKHVLKMSLDSCDKYMIGVYDLKHDMFVPDTVLDDRRLWLRIDYGNYYASKSFFDSKKGRRIIWGWTNETDSNPQDNLADVEIDFELTSIDAADPFDPSWLLDTEKHCREADASVHGGLGPFGLVVLASDNMDEHTTVHFRVYKSEQKYMVLLCSDLRRSSLRPGLYTPAYGGFFEYDLEKEKKISLRTLIDRSAVESFGGGGRACIMARVYPAAVVDGATHMYAFNNGSSTVKVSQLKAWSMTRAQVNVRKG</sequence>
<dbReference type="GO" id="GO:0005975">
    <property type="term" value="P:carbohydrate metabolic process"/>
    <property type="evidence" value="ECO:0007669"/>
    <property type="project" value="InterPro"/>
</dbReference>
<dbReference type="CDD" id="cd18624">
    <property type="entry name" value="GH32_Fruct1-like"/>
    <property type="match status" value="1"/>
</dbReference>
<evidence type="ECO:0000256" key="12">
    <source>
        <dbReference type="ARBA" id="ARBA00023136"/>
    </source>
</evidence>
<keyword evidence="7" id="KW-0134">Cell wall</keyword>
<dbReference type="SUPFAM" id="SSF75005">
    <property type="entry name" value="Arabinanase/levansucrase/invertase"/>
    <property type="match status" value="1"/>
</dbReference>
<dbReference type="EnsemblPlants" id="ORUFI01G48600.1">
    <property type="protein sequence ID" value="ORUFI01G48600.1"/>
    <property type="gene ID" value="ORUFI01G48600"/>
</dbReference>
<evidence type="ECO:0000256" key="6">
    <source>
        <dbReference type="ARBA" id="ARBA00012758"/>
    </source>
</evidence>
<accession>A0A0E0N828</accession>
<dbReference type="AlphaFoldDB" id="A0A0E0N828"/>
<evidence type="ECO:0000256" key="14">
    <source>
        <dbReference type="ARBA" id="ARBA00023295"/>
    </source>
</evidence>
<dbReference type="OMA" id="GGRACIM"/>
<evidence type="ECO:0000256" key="2">
    <source>
        <dbReference type="ARBA" id="ARBA00004141"/>
    </source>
</evidence>
<feature type="transmembrane region" description="Helical" evidence="16">
    <location>
        <begin position="86"/>
        <end position="109"/>
    </location>
</feature>
<dbReference type="Pfam" id="PF08244">
    <property type="entry name" value="Glyco_hydro_32C"/>
    <property type="match status" value="1"/>
</dbReference>
<organism evidence="19 20">
    <name type="scientific">Oryza rufipogon</name>
    <name type="common">Brownbeard rice</name>
    <name type="synonym">Asian wild rice</name>
    <dbReference type="NCBI Taxonomy" id="4529"/>
    <lineage>
        <taxon>Eukaryota</taxon>
        <taxon>Viridiplantae</taxon>
        <taxon>Streptophyta</taxon>
        <taxon>Embryophyta</taxon>
        <taxon>Tracheophyta</taxon>
        <taxon>Spermatophyta</taxon>
        <taxon>Magnoliopsida</taxon>
        <taxon>Liliopsida</taxon>
        <taxon>Poales</taxon>
        <taxon>Poaceae</taxon>
        <taxon>BOP clade</taxon>
        <taxon>Oryzoideae</taxon>
        <taxon>Oryzeae</taxon>
        <taxon>Oryzinae</taxon>
        <taxon>Oryza</taxon>
    </lineage>
</organism>
<dbReference type="InterPro" id="IPR013148">
    <property type="entry name" value="Glyco_hydro_32_N"/>
</dbReference>
<protein>
    <recommendedName>
        <fullName evidence="6">beta-fructofuranosidase</fullName>
        <ecNumber evidence="6">3.2.1.26</ecNumber>
    </recommendedName>
</protein>
<keyword evidence="20" id="KW-1185">Reference proteome</keyword>
<keyword evidence="14 15" id="KW-0326">Glycosidase</keyword>
<evidence type="ECO:0000256" key="3">
    <source>
        <dbReference type="ARBA" id="ARBA00004191"/>
    </source>
</evidence>
<evidence type="ECO:0000256" key="11">
    <source>
        <dbReference type="ARBA" id="ARBA00022989"/>
    </source>
</evidence>
<evidence type="ECO:0000256" key="1">
    <source>
        <dbReference type="ARBA" id="ARBA00000094"/>
    </source>
</evidence>
<reference evidence="20" key="1">
    <citation type="submission" date="2013-06" db="EMBL/GenBank/DDBJ databases">
        <authorList>
            <person name="Zhao Q."/>
        </authorList>
    </citation>
    <scope>NUCLEOTIDE SEQUENCE</scope>
    <source>
        <strain evidence="20">cv. W1943</strain>
    </source>
</reference>
<dbReference type="GO" id="GO:0016020">
    <property type="term" value="C:membrane"/>
    <property type="evidence" value="ECO:0007669"/>
    <property type="project" value="UniProtKB-SubCell"/>
</dbReference>
<comment type="catalytic activity">
    <reaction evidence="1">
        <text>Hydrolysis of terminal non-reducing beta-D-fructofuranoside residues in beta-D-fructofuranosides.</text>
        <dbReference type="EC" id="3.2.1.26"/>
    </reaction>
</comment>
<keyword evidence="10 15" id="KW-0378">Hydrolase</keyword>
<comment type="similarity">
    <text evidence="5 15">Belongs to the glycosyl hydrolase 32 family.</text>
</comment>
<dbReference type="eggNOG" id="KOG2174">
    <property type="taxonomic scope" value="Eukaryota"/>
</dbReference>
<dbReference type="InterPro" id="IPR007262">
    <property type="entry name" value="Vps55/LEPROT"/>
</dbReference>
<dbReference type="Pfam" id="PF04133">
    <property type="entry name" value="Vps55"/>
    <property type="match status" value="1"/>
</dbReference>
<dbReference type="InterPro" id="IPR023296">
    <property type="entry name" value="Glyco_hydro_beta-prop_sf"/>
</dbReference>
<evidence type="ECO:0000259" key="17">
    <source>
        <dbReference type="Pfam" id="PF00251"/>
    </source>
</evidence>
<evidence type="ECO:0000256" key="10">
    <source>
        <dbReference type="ARBA" id="ARBA00022801"/>
    </source>
</evidence>
<keyword evidence="8" id="KW-0964">Secreted</keyword>
<evidence type="ECO:0000256" key="4">
    <source>
        <dbReference type="ARBA" id="ARBA00005645"/>
    </source>
</evidence>
<dbReference type="PANTHER" id="PTHR31953">
    <property type="entry name" value="BETA-FRUCTOFURANOSIDASE, INSOLUBLE ISOENZYME CWINV1-RELATED"/>
    <property type="match status" value="1"/>
</dbReference>
<feature type="domain" description="Glycosyl hydrolase family 32 N-terminal" evidence="17">
    <location>
        <begin position="177"/>
        <end position="463"/>
    </location>
</feature>
<evidence type="ECO:0000256" key="15">
    <source>
        <dbReference type="RuleBase" id="RU362110"/>
    </source>
</evidence>
<dbReference type="Gramene" id="ORUFI01G48600.1">
    <property type="protein sequence ID" value="ORUFI01G48600.1"/>
    <property type="gene ID" value="ORUFI01G48600"/>
</dbReference>
<evidence type="ECO:0000313" key="19">
    <source>
        <dbReference type="EnsemblPlants" id="ORUFI01G48600.1"/>
    </source>
</evidence>
<evidence type="ECO:0000256" key="16">
    <source>
        <dbReference type="SAM" id="Phobius"/>
    </source>
</evidence>
<evidence type="ECO:0000256" key="9">
    <source>
        <dbReference type="ARBA" id="ARBA00022692"/>
    </source>
</evidence>
<dbReference type="InterPro" id="IPR013189">
    <property type="entry name" value="Glyco_hydro_32_C"/>
</dbReference>
<dbReference type="eggNOG" id="KOG0228">
    <property type="taxonomic scope" value="Eukaryota"/>
</dbReference>
<evidence type="ECO:0000256" key="8">
    <source>
        <dbReference type="ARBA" id="ARBA00022525"/>
    </source>
</evidence>
<dbReference type="HOGENOM" id="CLU_001528_6_0_1"/>
<evidence type="ECO:0000313" key="20">
    <source>
        <dbReference type="Proteomes" id="UP000008022"/>
    </source>
</evidence>
<dbReference type="Pfam" id="PF00251">
    <property type="entry name" value="Glyco_hydro_32N"/>
    <property type="match status" value="1"/>
</dbReference>
<dbReference type="SUPFAM" id="SSF49899">
    <property type="entry name" value="Concanavalin A-like lectins/glucanases"/>
    <property type="match status" value="1"/>
</dbReference>
<keyword evidence="11 16" id="KW-1133">Transmembrane helix</keyword>
<dbReference type="InterPro" id="IPR001362">
    <property type="entry name" value="Glyco_hydro_32"/>
</dbReference>
<dbReference type="STRING" id="4529.A0A0E0N828"/>
<comment type="subcellular location">
    <subcellularLocation>
        <location evidence="2">Membrane</location>
        <topology evidence="2">Multi-pass membrane protein</topology>
    </subcellularLocation>
    <subcellularLocation>
        <location evidence="3">Secreted</location>
        <location evidence="3">Cell wall</location>
    </subcellularLocation>
</comment>
<dbReference type="GO" id="GO:0004564">
    <property type="term" value="F:beta-fructofuranosidase activity"/>
    <property type="evidence" value="ECO:0007669"/>
    <property type="project" value="UniProtKB-EC"/>
</dbReference>
<evidence type="ECO:0000259" key="18">
    <source>
        <dbReference type="Pfam" id="PF08244"/>
    </source>
</evidence>
<evidence type="ECO:0000256" key="13">
    <source>
        <dbReference type="ARBA" id="ARBA00023180"/>
    </source>
</evidence>
<dbReference type="SMART" id="SM00640">
    <property type="entry name" value="Glyco_32"/>
    <property type="match status" value="1"/>
</dbReference>
<proteinExistence type="inferred from homology"/>
<dbReference type="Gene3D" id="2.115.10.20">
    <property type="entry name" value="Glycosyl hydrolase domain, family 43"/>
    <property type="match status" value="1"/>
</dbReference>
<dbReference type="EC" id="3.2.1.26" evidence="6"/>
<dbReference type="InterPro" id="IPR050551">
    <property type="entry name" value="Fructan_Metab_Enzymes"/>
</dbReference>
<feature type="transmembrane region" description="Helical" evidence="16">
    <location>
        <begin position="20"/>
        <end position="40"/>
    </location>
</feature>
<feature type="domain" description="Glycosyl hydrolase family 32 C-terminal" evidence="18">
    <location>
        <begin position="474"/>
        <end position="629"/>
    </location>
</feature>
<dbReference type="Proteomes" id="UP000008022">
    <property type="component" value="Unassembled WGS sequence"/>
</dbReference>
<feature type="transmembrane region" description="Helical" evidence="16">
    <location>
        <begin position="52"/>
        <end position="74"/>
    </location>
</feature>
<dbReference type="Gene3D" id="2.60.120.560">
    <property type="entry name" value="Exo-inulinase, domain 1"/>
    <property type="match status" value="1"/>
</dbReference>
<reference evidence="19" key="2">
    <citation type="submission" date="2015-06" db="UniProtKB">
        <authorList>
            <consortium name="EnsemblPlants"/>
        </authorList>
    </citation>
    <scope>IDENTIFICATION</scope>
</reference>
<name>A0A0E0N828_ORYRU</name>